<dbReference type="EC" id="4.6.1.1" evidence="3"/>
<dbReference type="CDD" id="cd07302">
    <property type="entry name" value="CHD"/>
    <property type="match status" value="1"/>
</dbReference>
<protein>
    <submittedName>
        <fullName evidence="3">Adenylate cyclase 1</fullName>
        <ecNumber evidence="3">4.6.1.1</ecNumber>
    </submittedName>
</protein>
<reference evidence="4" key="1">
    <citation type="submission" date="2015-07" db="EMBL/GenBank/DDBJ databases">
        <authorList>
            <person name="Rodrigo-Torres Lidia"/>
            <person name="Arahal R.David."/>
        </authorList>
    </citation>
    <scope>NUCLEOTIDE SEQUENCE [LARGE SCALE GENOMIC DNA]</scope>
    <source>
        <strain evidence="4">CECT 5112</strain>
    </source>
</reference>
<dbReference type="Gene3D" id="3.30.70.1230">
    <property type="entry name" value="Nucleotide cyclase"/>
    <property type="match status" value="1"/>
</dbReference>
<dbReference type="EMBL" id="CXWD01000008">
    <property type="protein sequence ID" value="CTQ70182.1"/>
    <property type="molecule type" value="Genomic_DNA"/>
</dbReference>
<feature type="transmembrane region" description="Helical" evidence="1">
    <location>
        <begin position="42"/>
        <end position="63"/>
    </location>
</feature>
<dbReference type="InterPro" id="IPR001054">
    <property type="entry name" value="A/G_cyclase"/>
</dbReference>
<name>A0A0M7A6U2_9HYPH</name>
<evidence type="ECO:0000256" key="1">
    <source>
        <dbReference type="SAM" id="Phobius"/>
    </source>
</evidence>
<dbReference type="GO" id="GO:0009190">
    <property type="term" value="P:cyclic nucleotide biosynthetic process"/>
    <property type="evidence" value="ECO:0007669"/>
    <property type="project" value="InterPro"/>
</dbReference>
<dbReference type="STRING" id="388408.LAX5112_02397"/>
<dbReference type="PANTHER" id="PTHR43081:SF1">
    <property type="entry name" value="ADENYLATE CYCLASE, TERMINAL-DIFFERENTIATION SPECIFIC"/>
    <property type="match status" value="1"/>
</dbReference>
<dbReference type="InterPro" id="IPR050697">
    <property type="entry name" value="Adenylyl/Guanylyl_Cyclase_3/4"/>
</dbReference>
<dbReference type="SMART" id="SM00044">
    <property type="entry name" value="CYCc"/>
    <property type="match status" value="1"/>
</dbReference>
<dbReference type="PROSITE" id="PS50125">
    <property type="entry name" value="GUANYLATE_CYCLASE_2"/>
    <property type="match status" value="1"/>
</dbReference>
<feature type="transmembrane region" description="Helical" evidence="1">
    <location>
        <begin position="84"/>
        <end position="106"/>
    </location>
</feature>
<dbReference type="Proteomes" id="UP000053235">
    <property type="component" value="Unassembled WGS sequence"/>
</dbReference>
<evidence type="ECO:0000313" key="4">
    <source>
        <dbReference type="Proteomes" id="UP000053235"/>
    </source>
</evidence>
<accession>A0A0M7A6U2</accession>
<feature type="domain" description="Guanylate cyclase" evidence="2">
    <location>
        <begin position="159"/>
        <end position="288"/>
    </location>
</feature>
<dbReference type="OrthoDB" id="341967at2"/>
<proteinExistence type="predicted"/>
<dbReference type="RefSeq" id="WP_055672014.1">
    <property type="nucleotide sequence ID" value="NZ_CXWD01000008.1"/>
</dbReference>
<keyword evidence="1" id="KW-1133">Transmembrane helix</keyword>
<keyword evidence="1" id="KW-0472">Membrane</keyword>
<dbReference type="GO" id="GO:0035556">
    <property type="term" value="P:intracellular signal transduction"/>
    <property type="evidence" value="ECO:0007669"/>
    <property type="project" value="InterPro"/>
</dbReference>
<evidence type="ECO:0000313" key="3">
    <source>
        <dbReference type="EMBL" id="CTQ70182.1"/>
    </source>
</evidence>
<dbReference type="Pfam" id="PF00211">
    <property type="entry name" value="Guanylate_cyc"/>
    <property type="match status" value="1"/>
</dbReference>
<keyword evidence="3" id="KW-0456">Lyase</keyword>
<sequence length="340" mass="37761">MFRQWQTRTLKAIAWISLASAIVGMFIGFLRASEETIFTDVSIGMLTGILIGFCCSFSEFFVFSNSRLRMARQMPLWQLMLLRTVVWCGCILAGMSLPIWLFGLPWQDLDTYLIENFVISAAIALAFSSGIELSRLLGPEATSALITGRYARPRLENRVVLFADLIGSTALAERLGELQFHAFLSDVAQDFADPIYKTHGDVHRYVGDAVIVTWPLEKGVKNGASLHCALGMHRILDRRASFYKKKYDTEPRIRVAIHCGQVAAGEIGDWKKEIALLGDTMNTTARIESAARDLGERIVLSDDLVKSLPDTIGTSIRALPAYEAAGKQDKLTLWAVDQHG</sequence>
<organism evidence="3 4">
    <name type="scientific">Roseibium alexandrii</name>
    <dbReference type="NCBI Taxonomy" id="388408"/>
    <lineage>
        <taxon>Bacteria</taxon>
        <taxon>Pseudomonadati</taxon>
        <taxon>Pseudomonadota</taxon>
        <taxon>Alphaproteobacteria</taxon>
        <taxon>Hyphomicrobiales</taxon>
        <taxon>Stappiaceae</taxon>
        <taxon>Roseibium</taxon>
    </lineage>
</organism>
<evidence type="ECO:0000259" key="2">
    <source>
        <dbReference type="PROSITE" id="PS50125"/>
    </source>
</evidence>
<keyword evidence="4" id="KW-1185">Reference proteome</keyword>
<keyword evidence="1" id="KW-0812">Transmembrane</keyword>
<dbReference type="SUPFAM" id="SSF55073">
    <property type="entry name" value="Nucleotide cyclase"/>
    <property type="match status" value="1"/>
</dbReference>
<feature type="transmembrane region" description="Helical" evidence="1">
    <location>
        <begin position="12"/>
        <end position="30"/>
    </location>
</feature>
<dbReference type="PANTHER" id="PTHR43081">
    <property type="entry name" value="ADENYLATE CYCLASE, TERMINAL-DIFFERENTIATION SPECIFIC-RELATED"/>
    <property type="match status" value="1"/>
</dbReference>
<gene>
    <name evidence="3" type="primary">cyaA_11</name>
    <name evidence="3" type="ORF">LAX5112_02397</name>
</gene>
<dbReference type="AlphaFoldDB" id="A0A0M7A6U2"/>
<dbReference type="InterPro" id="IPR029787">
    <property type="entry name" value="Nucleotide_cyclase"/>
</dbReference>
<dbReference type="GO" id="GO:0004016">
    <property type="term" value="F:adenylate cyclase activity"/>
    <property type="evidence" value="ECO:0007669"/>
    <property type="project" value="UniProtKB-EC"/>
</dbReference>